<dbReference type="InterPro" id="IPR048405">
    <property type="entry name" value="GldM_Ig-like-1"/>
</dbReference>
<name>A0A3L9Z3G3_9FLAO</name>
<evidence type="ECO:0000259" key="1">
    <source>
        <dbReference type="Pfam" id="PF12080"/>
    </source>
</evidence>
<proteinExistence type="predicted"/>
<feature type="domain" description="Gliding motility-associated protein GldM N-terminal" evidence="2">
    <location>
        <begin position="31"/>
        <end position="220"/>
    </location>
</feature>
<dbReference type="InterPro" id="IPR022719">
    <property type="entry name" value="Motility-assoc_prot_GldM_C"/>
</dbReference>
<feature type="domain" description="Gliding motility-associated protein GldM first immunoglobulin-like" evidence="3">
    <location>
        <begin position="224"/>
        <end position="326"/>
    </location>
</feature>
<dbReference type="Pfam" id="PF12080">
    <property type="entry name" value="GldM_4th"/>
    <property type="match status" value="1"/>
</dbReference>
<evidence type="ECO:0000259" key="3">
    <source>
        <dbReference type="Pfam" id="PF21601"/>
    </source>
</evidence>
<evidence type="ECO:0000259" key="2">
    <source>
        <dbReference type="Pfam" id="PF12081"/>
    </source>
</evidence>
<feature type="domain" description="Gliding motility-associated protein GldM second immunoglobulin-like" evidence="4">
    <location>
        <begin position="331"/>
        <end position="410"/>
    </location>
</feature>
<comment type="caution">
    <text evidence="5">The sequence shown here is derived from an EMBL/GenBank/DDBJ whole genome shotgun (WGS) entry which is preliminary data.</text>
</comment>
<dbReference type="InterPro" id="IPR048406">
    <property type="entry name" value="GldM_Ig-like-2"/>
</dbReference>
<dbReference type="Pfam" id="PF21601">
    <property type="entry name" value="GldM_2nd"/>
    <property type="match status" value="1"/>
</dbReference>
<dbReference type="AlphaFoldDB" id="A0A3L9Z3G3"/>
<dbReference type="Proteomes" id="UP000271339">
    <property type="component" value="Unassembled WGS sequence"/>
</dbReference>
<feature type="domain" description="Gliding motility-associated protein GldM C-terminal" evidence="1">
    <location>
        <begin position="413"/>
        <end position="520"/>
    </location>
</feature>
<gene>
    <name evidence="5" type="ORF">BXY75_0963</name>
</gene>
<dbReference type="EMBL" id="REFC01000011">
    <property type="protein sequence ID" value="RMA66537.1"/>
    <property type="molecule type" value="Genomic_DNA"/>
</dbReference>
<sequence length="522" mass="56740">MAGGSLSPRQKMINLMYLVFIAMLALNMSKEVLSAFGLLDEKMSEANVATTQRNVAFMENLGEKAVEQPEQYAAVKEKADQVNTISESLDTYLSDLKGQMMGTLKPEEANDYEVQDKPDFLDRRFFNGDKLKPEGQEFLNQINTYRTEMASVLGETYPDIKSSIEKNFSTEPVVNRDGKKVDWLNYNYEGFPLVASKTKLTALQNDIKVTKNELLAKMLAGQQASALSFTQYNTLLEQSKSAFYAGEKFDGGIVLGRKDPNTKPNKVELTLDGRPLSAEQYTIENGKVKLNISAGAAGDHKIEGNLIFLQEGKEVEIPVNVAFATITKPNSAVIAADKMNVVYRGVVNPMTVSIPGIPDNKVTASGTGLSKVSGSKYSMSPGAGRTVTITASGTLPDGARVNTPAEFRIKDIPRPSGTIRGEDGDGGCVRMQREGLEKSSVGAVLQDFDFDLKLNVTGFSFKVSGQPTVKVSGGRLNSQASATLRRASRGETVQIFDITANIANNSGYKLKKISPICIELTN</sequence>
<evidence type="ECO:0000259" key="4">
    <source>
        <dbReference type="Pfam" id="PF21602"/>
    </source>
</evidence>
<dbReference type="Pfam" id="PF12081">
    <property type="entry name" value="GldM_1st"/>
    <property type="match status" value="1"/>
</dbReference>
<keyword evidence="6" id="KW-1185">Reference proteome</keyword>
<organism evidence="5 6">
    <name type="scientific">Ulvibacter antarcticus</name>
    <dbReference type="NCBI Taxonomy" id="442714"/>
    <lineage>
        <taxon>Bacteria</taxon>
        <taxon>Pseudomonadati</taxon>
        <taxon>Bacteroidota</taxon>
        <taxon>Flavobacteriia</taxon>
        <taxon>Flavobacteriales</taxon>
        <taxon>Flavobacteriaceae</taxon>
        <taxon>Ulvibacter</taxon>
    </lineage>
</organism>
<dbReference type="InterPro" id="IPR019859">
    <property type="entry name" value="Motility-assoc_prot_GldM"/>
</dbReference>
<protein>
    <submittedName>
        <fullName evidence="5">Protein involved in gliding motility GldM</fullName>
    </submittedName>
</protein>
<reference evidence="5 6" key="1">
    <citation type="submission" date="2018-10" db="EMBL/GenBank/DDBJ databases">
        <title>Genomic Encyclopedia of Archaeal and Bacterial Type Strains, Phase II (KMG-II): from individual species to whole genera.</title>
        <authorList>
            <person name="Goeker M."/>
        </authorList>
    </citation>
    <scope>NUCLEOTIDE SEQUENCE [LARGE SCALE GENOMIC DNA]</scope>
    <source>
        <strain evidence="5 6">DSM 23424</strain>
    </source>
</reference>
<dbReference type="RefSeq" id="WP_121906523.1">
    <property type="nucleotide sequence ID" value="NZ_REFC01000011.1"/>
</dbReference>
<evidence type="ECO:0000313" key="5">
    <source>
        <dbReference type="EMBL" id="RMA66537.1"/>
    </source>
</evidence>
<dbReference type="InterPro" id="IPR022720">
    <property type="entry name" value="Motility-assoc_prot_GldM_N"/>
</dbReference>
<accession>A0A3L9Z3G3</accession>
<dbReference type="OrthoDB" id="1490890at2"/>
<evidence type="ECO:0000313" key="6">
    <source>
        <dbReference type="Proteomes" id="UP000271339"/>
    </source>
</evidence>
<dbReference type="Pfam" id="PF21602">
    <property type="entry name" value="GldM_3rd"/>
    <property type="match status" value="1"/>
</dbReference>
<dbReference type="NCBIfam" id="TIGR03517">
    <property type="entry name" value="GldM_gliding"/>
    <property type="match status" value="1"/>
</dbReference>